<accession>A0A0E2H244</accession>
<protein>
    <recommendedName>
        <fullName evidence="2">Transposase InsH N-terminal domain-containing protein</fullName>
    </recommendedName>
</protein>
<dbReference type="InterPro" id="IPR008490">
    <property type="entry name" value="Transposase_InsH_N"/>
</dbReference>
<dbReference type="AlphaFoldDB" id="A0A0E2H244"/>
<feature type="domain" description="Transposase InsH N-terminal" evidence="2">
    <location>
        <begin position="24"/>
        <end position="112"/>
    </location>
</feature>
<organism evidence="3 4">
    <name type="scientific">[Clostridium] clostridioforme 90A8</name>
    <dbReference type="NCBI Taxonomy" id="999408"/>
    <lineage>
        <taxon>Bacteria</taxon>
        <taxon>Bacillati</taxon>
        <taxon>Bacillota</taxon>
        <taxon>Clostridia</taxon>
        <taxon>Lachnospirales</taxon>
        <taxon>Lachnospiraceae</taxon>
        <taxon>Enterocloster</taxon>
    </lineage>
</organism>
<comment type="caution">
    <text evidence="3">The sequence shown here is derived from an EMBL/GenBank/DDBJ whole genome shotgun (WGS) entry which is preliminary data.</text>
</comment>
<feature type="transmembrane region" description="Helical" evidence="1">
    <location>
        <begin position="64"/>
        <end position="86"/>
    </location>
</feature>
<dbReference type="PATRIC" id="fig|999408.3.peg.5918"/>
<keyword evidence="1" id="KW-0812">Transmembrane</keyword>
<proteinExistence type="predicted"/>
<dbReference type="EMBL" id="AGYR01000077">
    <property type="protein sequence ID" value="ENZ05848.1"/>
    <property type="molecule type" value="Genomic_DNA"/>
</dbReference>
<reference evidence="3 4" key="1">
    <citation type="submission" date="2013-01" db="EMBL/GenBank/DDBJ databases">
        <title>The Genome Sequence of Clostridium clostridioforme 90A8.</title>
        <authorList>
            <consortium name="The Broad Institute Genome Sequencing Platform"/>
            <person name="Earl A."/>
            <person name="Ward D."/>
            <person name="Feldgarden M."/>
            <person name="Gevers D."/>
            <person name="Courvalin P."/>
            <person name="Lambert T."/>
            <person name="Walker B."/>
            <person name="Young S.K."/>
            <person name="Zeng Q."/>
            <person name="Gargeya S."/>
            <person name="Fitzgerald M."/>
            <person name="Haas B."/>
            <person name="Abouelleil A."/>
            <person name="Alvarado L."/>
            <person name="Arachchi H.M."/>
            <person name="Berlin A.M."/>
            <person name="Chapman S.B."/>
            <person name="Dewar J."/>
            <person name="Goldberg J."/>
            <person name="Griggs A."/>
            <person name="Gujja S."/>
            <person name="Hansen M."/>
            <person name="Howarth C."/>
            <person name="Imamovic A."/>
            <person name="Larimer J."/>
            <person name="McCowan C."/>
            <person name="Murphy C."/>
            <person name="Neiman D."/>
            <person name="Pearson M."/>
            <person name="Priest M."/>
            <person name="Roberts A."/>
            <person name="Saif S."/>
            <person name="Shea T."/>
            <person name="Sisk P."/>
            <person name="Sykes S."/>
            <person name="Wortman J."/>
            <person name="Nusbaum C."/>
            <person name="Birren B."/>
        </authorList>
    </citation>
    <scope>NUCLEOTIDE SEQUENCE [LARGE SCALE GENOMIC DNA]</scope>
    <source>
        <strain evidence="3 4">90A8</strain>
    </source>
</reference>
<evidence type="ECO:0000256" key="1">
    <source>
        <dbReference type="SAM" id="Phobius"/>
    </source>
</evidence>
<sequence>MITYKQLSLADIFTDCQNKFDNDKYKFLSLLDETIDLDEIVPASFVSHFHAATGRPRRHLLYPLLKALLLQLIFSIPTVSLLIIFLKYSQELRDFCGFDVLPDASKFTRFKQDFLLDLQSLFDRLVDLTEPICQKIDAEKAAMLLFDTSGIEAWVTENNPKYANSIIKQLKAFKKAKKPDDSYDPYKAAWC</sequence>
<keyword evidence="1" id="KW-0472">Membrane</keyword>
<dbReference type="Pfam" id="PF05598">
    <property type="entry name" value="DUF772"/>
    <property type="match status" value="1"/>
</dbReference>
<name>A0A0E2H244_9FIRM</name>
<gene>
    <name evidence="3" type="ORF">HMPREF1090_05521</name>
</gene>
<dbReference type="HOGENOM" id="CLU_046629_1_1_9"/>
<keyword evidence="1" id="KW-1133">Transmembrane helix</keyword>
<dbReference type="Proteomes" id="UP000013085">
    <property type="component" value="Unassembled WGS sequence"/>
</dbReference>
<evidence type="ECO:0000259" key="2">
    <source>
        <dbReference type="Pfam" id="PF05598"/>
    </source>
</evidence>
<evidence type="ECO:0000313" key="3">
    <source>
        <dbReference type="EMBL" id="ENZ05848.1"/>
    </source>
</evidence>
<evidence type="ECO:0000313" key="4">
    <source>
        <dbReference type="Proteomes" id="UP000013085"/>
    </source>
</evidence>